<feature type="region of interest" description="Disordered" evidence="1">
    <location>
        <begin position="1"/>
        <end position="25"/>
    </location>
</feature>
<accession>A0AAW1M0L7</accession>
<evidence type="ECO:0000313" key="2">
    <source>
        <dbReference type="EMBL" id="KAK9739708.1"/>
    </source>
</evidence>
<gene>
    <name evidence="2" type="ORF">QE152_g8782</name>
</gene>
<organism evidence="2 3">
    <name type="scientific">Popillia japonica</name>
    <name type="common">Japanese beetle</name>
    <dbReference type="NCBI Taxonomy" id="7064"/>
    <lineage>
        <taxon>Eukaryota</taxon>
        <taxon>Metazoa</taxon>
        <taxon>Ecdysozoa</taxon>
        <taxon>Arthropoda</taxon>
        <taxon>Hexapoda</taxon>
        <taxon>Insecta</taxon>
        <taxon>Pterygota</taxon>
        <taxon>Neoptera</taxon>
        <taxon>Endopterygota</taxon>
        <taxon>Coleoptera</taxon>
        <taxon>Polyphaga</taxon>
        <taxon>Scarabaeiformia</taxon>
        <taxon>Scarabaeidae</taxon>
        <taxon>Rutelinae</taxon>
        <taxon>Popillia</taxon>
    </lineage>
</organism>
<dbReference type="AlphaFoldDB" id="A0AAW1M0L7"/>
<dbReference type="EMBL" id="JASPKY010000071">
    <property type="protein sequence ID" value="KAK9739708.1"/>
    <property type="molecule type" value="Genomic_DNA"/>
</dbReference>
<evidence type="ECO:0000256" key="1">
    <source>
        <dbReference type="SAM" id="MobiDB-lite"/>
    </source>
</evidence>
<proteinExistence type="predicted"/>
<comment type="caution">
    <text evidence="2">The sequence shown here is derived from an EMBL/GenBank/DDBJ whole genome shotgun (WGS) entry which is preliminary data.</text>
</comment>
<sequence>MRTKPSHPIDTEMPSTIPEVHSLHSPNGSILYRHVMRTKPSHPIDTEMPSTIPEVHSPRQFFDLTTDGDSCGKRLYREKAFRR</sequence>
<dbReference type="Proteomes" id="UP001458880">
    <property type="component" value="Unassembled WGS sequence"/>
</dbReference>
<evidence type="ECO:0000313" key="3">
    <source>
        <dbReference type="Proteomes" id="UP001458880"/>
    </source>
</evidence>
<name>A0AAW1M0L7_POPJA</name>
<reference evidence="2 3" key="1">
    <citation type="journal article" date="2024" name="BMC Genomics">
        <title>De novo assembly and annotation of Popillia japonica's genome with initial clues to its potential as an invasive pest.</title>
        <authorList>
            <person name="Cucini C."/>
            <person name="Boschi S."/>
            <person name="Funari R."/>
            <person name="Cardaioli E."/>
            <person name="Iannotti N."/>
            <person name="Marturano G."/>
            <person name="Paoli F."/>
            <person name="Bruttini M."/>
            <person name="Carapelli A."/>
            <person name="Frati F."/>
            <person name="Nardi F."/>
        </authorList>
    </citation>
    <scope>NUCLEOTIDE SEQUENCE [LARGE SCALE GENOMIC DNA]</scope>
    <source>
        <strain evidence="2">DMR45628</strain>
    </source>
</reference>
<keyword evidence="3" id="KW-1185">Reference proteome</keyword>
<protein>
    <submittedName>
        <fullName evidence="2">Uncharacterized protein</fullName>
    </submittedName>
</protein>